<evidence type="ECO:0008006" key="3">
    <source>
        <dbReference type="Google" id="ProtNLM"/>
    </source>
</evidence>
<accession>A0A2J6TH23</accession>
<dbReference type="Proteomes" id="UP000235371">
    <property type="component" value="Unassembled WGS sequence"/>
</dbReference>
<dbReference type="RefSeq" id="XP_024739214.1">
    <property type="nucleotide sequence ID" value="XM_024872894.1"/>
</dbReference>
<reference evidence="1 2" key="1">
    <citation type="submission" date="2016-04" db="EMBL/GenBank/DDBJ databases">
        <title>A degradative enzymes factory behind the ericoid mycorrhizal symbiosis.</title>
        <authorList>
            <consortium name="DOE Joint Genome Institute"/>
            <person name="Martino E."/>
            <person name="Morin E."/>
            <person name="Grelet G."/>
            <person name="Kuo A."/>
            <person name="Kohler A."/>
            <person name="Daghino S."/>
            <person name="Barry K."/>
            <person name="Choi C."/>
            <person name="Cichocki N."/>
            <person name="Clum A."/>
            <person name="Copeland A."/>
            <person name="Hainaut M."/>
            <person name="Haridas S."/>
            <person name="Labutti K."/>
            <person name="Lindquist E."/>
            <person name="Lipzen A."/>
            <person name="Khouja H.-R."/>
            <person name="Murat C."/>
            <person name="Ohm R."/>
            <person name="Olson A."/>
            <person name="Spatafora J."/>
            <person name="Veneault-Fourrey C."/>
            <person name="Henrissat B."/>
            <person name="Grigoriev I."/>
            <person name="Martin F."/>
            <person name="Perotto S."/>
        </authorList>
    </citation>
    <scope>NUCLEOTIDE SEQUENCE [LARGE SCALE GENOMIC DNA]</scope>
    <source>
        <strain evidence="1 2">E</strain>
    </source>
</reference>
<feature type="non-terminal residue" evidence="1">
    <location>
        <position position="51"/>
    </location>
</feature>
<proteinExistence type="predicted"/>
<feature type="non-terminal residue" evidence="1">
    <location>
        <position position="1"/>
    </location>
</feature>
<dbReference type="OrthoDB" id="3935526at2759"/>
<name>A0A2J6TH23_9HELO</name>
<protein>
    <recommendedName>
        <fullName evidence="3">DDE-1 domain-containing protein</fullName>
    </recommendedName>
</protein>
<dbReference type="EMBL" id="KZ613783">
    <property type="protein sequence ID" value="PMD62310.1"/>
    <property type="molecule type" value="Genomic_DNA"/>
</dbReference>
<sequence>LVYLIQVFNPATRTKAGYRRRLLIMDRYSSHINIEFIRTYNWLKILLLILP</sequence>
<organism evidence="1 2">
    <name type="scientific">Hyaloscypha bicolor E</name>
    <dbReference type="NCBI Taxonomy" id="1095630"/>
    <lineage>
        <taxon>Eukaryota</taxon>
        <taxon>Fungi</taxon>
        <taxon>Dikarya</taxon>
        <taxon>Ascomycota</taxon>
        <taxon>Pezizomycotina</taxon>
        <taxon>Leotiomycetes</taxon>
        <taxon>Helotiales</taxon>
        <taxon>Hyaloscyphaceae</taxon>
        <taxon>Hyaloscypha</taxon>
        <taxon>Hyaloscypha bicolor</taxon>
    </lineage>
</organism>
<evidence type="ECO:0000313" key="2">
    <source>
        <dbReference type="Proteomes" id="UP000235371"/>
    </source>
</evidence>
<dbReference type="AlphaFoldDB" id="A0A2J6TH23"/>
<dbReference type="InParanoid" id="A0A2J6TH23"/>
<dbReference type="GeneID" id="36580974"/>
<evidence type="ECO:0000313" key="1">
    <source>
        <dbReference type="EMBL" id="PMD62310.1"/>
    </source>
</evidence>
<keyword evidence="2" id="KW-1185">Reference proteome</keyword>
<gene>
    <name evidence="1" type="ORF">K444DRAFT_472597</name>
</gene>